<proteinExistence type="predicted"/>
<dbReference type="AlphaFoldDB" id="A0A150GJ66"/>
<accession>A0A150GJ66</accession>
<name>A0A150GJ66_GONPE</name>
<dbReference type="EMBL" id="LSYV01000020">
    <property type="protein sequence ID" value="KXZ49848.1"/>
    <property type="molecule type" value="Genomic_DNA"/>
</dbReference>
<protein>
    <submittedName>
        <fullName evidence="1">Uncharacterized protein</fullName>
    </submittedName>
</protein>
<comment type="caution">
    <text evidence="1">The sequence shown here is derived from an EMBL/GenBank/DDBJ whole genome shotgun (WGS) entry which is preliminary data.</text>
</comment>
<gene>
    <name evidence="1" type="ORF">GPECTOR_19g299</name>
</gene>
<evidence type="ECO:0000313" key="2">
    <source>
        <dbReference type="Proteomes" id="UP000075714"/>
    </source>
</evidence>
<dbReference type="Proteomes" id="UP000075714">
    <property type="component" value="Unassembled WGS sequence"/>
</dbReference>
<reference evidence="2" key="1">
    <citation type="journal article" date="2016" name="Nat. Commun.">
        <title>The Gonium pectorale genome demonstrates co-option of cell cycle regulation during the evolution of multicellularity.</title>
        <authorList>
            <person name="Hanschen E.R."/>
            <person name="Marriage T.N."/>
            <person name="Ferris P.J."/>
            <person name="Hamaji T."/>
            <person name="Toyoda A."/>
            <person name="Fujiyama A."/>
            <person name="Neme R."/>
            <person name="Noguchi H."/>
            <person name="Minakuchi Y."/>
            <person name="Suzuki M."/>
            <person name="Kawai-Toyooka H."/>
            <person name="Smith D.R."/>
            <person name="Sparks H."/>
            <person name="Anderson J."/>
            <person name="Bakaric R."/>
            <person name="Luria V."/>
            <person name="Karger A."/>
            <person name="Kirschner M.W."/>
            <person name="Durand P.M."/>
            <person name="Michod R.E."/>
            <person name="Nozaki H."/>
            <person name="Olson B.J."/>
        </authorList>
    </citation>
    <scope>NUCLEOTIDE SEQUENCE [LARGE SCALE GENOMIC DNA]</scope>
    <source>
        <strain evidence="2">NIES-2863</strain>
    </source>
</reference>
<keyword evidence="2" id="KW-1185">Reference proteome</keyword>
<organism evidence="1 2">
    <name type="scientific">Gonium pectorale</name>
    <name type="common">Green alga</name>
    <dbReference type="NCBI Taxonomy" id="33097"/>
    <lineage>
        <taxon>Eukaryota</taxon>
        <taxon>Viridiplantae</taxon>
        <taxon>Chlorophyta</taxon>
        <taxon>core chlorophytes</taxon>
        <taxon>Chlorophyceae</taxon>
        <taxon>CS clade</taxon>
        <taxon>Chlamydomonadales</taxon>
        <taxon>Volvocaceae</taxon>
        <taxon>Gonium</taxon>
    </lineage>
</organism>
<sequence>MLLLPTAFTLSDDSQLGNWRRVGSGQRVTLKAGLLNSSGSSAWHIDADPGAVVRIRGGVLAPGVRLLVRLAAGAHLHLVNCLRRESIPKVCCTGAGTVTVSLDAGELMPEERAAWAAGVPALVAALLPPPPAPLLWEELASLCVEVRGCGGGGSGGGSGGGGHTQLALRSPWVLGVGATADGGVRRSLSLHGLSLRLAGGRHGWLGGIKIVAIGPERDDEGDDASASLELHGISMQAGVGPGLQPAGSGGARAHCHECSWAAGSLAPANASWPL</sequence>
<evidence type="ECO:0000313" key="1">
    <source>
        <dbReference type="EMBL" id="KXZ49848.1"/>
    </source>
</evidence>